<protein>
    <recommendedName>
        <fullName evidence="7">peptidoglycan glycosyltransferase</fullName>
        <ecNumber evidence="7">2.4.99.28</ecNumber>
    </recommendedName>
</protein>
<keyword evidence="5 9" id="KW-1133">Transmembrane helix</keyword>
<evidence type="ECO:0000256" key="6">
    <source>
        <dbReference type="ARBA" id="ARBA00023136"/>
    </source>
</evidence>
<dbReference type="Pfam" id="PF01098">
    <property type="entry name" value="FTSW_RODA_SPOVE"/>
    <property type="match status" value="1"/>
</dbReference>
<dbReference type="InterPro" id="IPR018365">
    <property type="entry name" value="Cell_cycle_FtsW-rel_CS"/>
</dbReference>
<evidence type="ECO:0000256" key="1">
    <source>
        <dbReference type="ARBA" id="ARBA00004141"/>
    </source>
</evidence>
<comment type="subcellular location">
    <subcellularLocation>
        <location evidence="1">Membrane</location>
        <topology evidence="1">Multi-pass membrane protein</topology>
    </subcellularLocation>
</comment>
<accession>A0ABW6R967</accession>
<reference evidence="10 11" key="1">
    <citation type="submission" date="2024-10" db="EMBL/GenBank/DDBJ databases">
        <title>The Natural Products Discovery Center: Release of the First 8490 Sequenced Strains for Exploring Actinobacteria Biosynthetic Diversity.</title>
        <authorList>
            <person name="Kalkreuter E."/>
            <person name="Kautsar S.A."/>
            <person name="Yang D."/>
            <person name="Bader C.D."/>
            <person name="Teijaro C.N."/>
            <person name="Fluegel L."/>
            <person name="Davis C.M."/>
            <person name="Simpson J.R."/>
            <person name="Lauterbach L."/>
            <person name="Steele A.D."/>
            <person name="Gui C."/>
            <person name="Meng S."/>
            <person name="Li G."/>
            <person name="Viehrig K."/>
            <person name="Ye F."/>
            <person name="Su P."/>
            <person name="Kiefer A.F."/>
            <person name="Nichols A."/>
            <person name="Cepeda A.J."/>
            <person name="Yan W."/>
            <person name="Fan B."/>
            <person name="Jiang Y."/>
            <person name="Adhikari A."/>
            <person name="Zheng C.-J."/>
            <person name="Schuster L."/>
            <person name="Cowan T.M."/>
            <person name="Smanski M.J."/>
            <person name="Chevrette M.G."/>
            <person name="De Carvalho L.P.S."/>
            <person name="Shen B."/>
        </authorList>
    </citation>
    <scope>NUCLEOTIDE SEQUENCE [LARGE SCALE GENOMIC DNA]</scope>
    <source>
        <strain evidence="10 11">NPDC003029</strain>
    </source>
</reference>
<evidence type="ECO:0000256" key="7">
    <source>
        <dbReference type="ARBA" id="ARBA00044770"/>
    </source>
</evidence>
<feature type="transmembrane region" description="Helical" evidence="9">
    <location>
        <begin position="304"/>
        <end position="321"/>
    </location>
</feature>
<dbReference type="InterPro" id="IPR001182">
    <property type="entry name" value="FtsW/RodA"/>
</dbReference>
<dbReference type="PANTHER" id="PTHR30474">
    <property type="entry name" value="CELL CYCLE PROTEIN"/>
    <property type="match status" value="1"/>
</dbReference>
<feature type="transmembrane region" description="Helical" evidence="9">
    <location>
        <begin position="214"/>
        <end position="233"/>
    </location>
</feature>
<dbReference type="Proteomes" id="UP001601976">
    <property type="component" value="Unassembled WGS sequence"/>
</dbReference>
<keyword evidence="4" id="KW-0133">Cell shape</keyword>
<feature type="transmembrane region" description="Helical" evidence="9">
    <location>
        <begin position="69"/>
        <end position="90"/>
    </location>
</feature>
<keyword evidence="3 9" id="KW-0812">Transmembrane</keyword>
<dbReference type="NCBIfam" id="TIGR02210">
    <property type="entry name" value="rodA_shape"/>
    <property type="match status" value="1"/>
</dbReference>
<gene>
    <name evidence="10" type="primary">rodA</name>
    <name evidence="10" type="ORF">ACFYWW_04795</name>
</gene>
<dbReference type="EMBL" id="JBIAPK010000001">
    <property type="protein sequence ID" value="MFF3338045.1"/>
    <property type="molecule type" value="Genomic_DNA"/>
</dbReference>
<evidence type="ECO:0000313" key="10">
    <source>
        <dbReference type="EMBL" id="MFF3338045.1"/>
    </source>
</evidence>
<evidence type="ECO:0000256" key="8">
    <source>
        <dbReference type="ARBA" id="ARBA00049902"/>
    </source>
</evidence>
<feature type="transmembrane region" description="Helical" evidence="9">
    <location>
        <begin position="178"/>
        <end position="207"/>
    </location>
</feature>
<evidence type="ECO:0000256" key="5">
    <source>
        <dbReference type="ARBA" id="ARBA00022989"/>
    </source>
</evidence>
<comment type="caution">
    <text evidence="10">The sequence shown here is derived from an EMBL/GenBank/DDBJ whole genome shotgun (WGS) entry which is preliminary data.</text>
</comment>
<organism evidence="10 11">
    <name type="scientific">Streptomyces flavidovirens</name>
    <dbReference type="NCBI Taxonomy" id="67298"/>
    <lineage>
        <taxon>Bacteria</taxon>
        <taxon>Bacillati</taxon>
        <taxon>Actinomycetota</taxon>
        <taxon>Actinomycetes</taxon>
        <taxon>Kitasatosporales</taxon>
        <taxon>Streptomycetaceae</taxon>
        <taxon>Streptomyces</taxon>
    </lineage>
</organism>
<evidence type="ECO:0000256" key="4">
    <source>
        <dbReference type="ARBA" id="ARBA00022960"/>
    </source>
</evidence>
<evidence type="ECO:0000256" key="2">
    <source>
        <dbReference type="ARBA" id="ARBA00004752"/>
    </source>
</evidence>
<comment type="pathway">
    <text evidence="2">Cell wall biogenesis; peptidoglycan biosynthesis.</text>
</comment>
<sequence length="399" mass="42503">MAGPHGFSVQRYAPERGTLAKLTARDSVVRRLDWPLLWASLALSVIGALLVWSATRTRDQLNQGDPEYFLWRHIVNTGIGLVLMIGTIWLGHRTLRGAVPVLYGLSVVLVLLVLTPLGATINGAHAWIVLGGGFSLQPSEFTKITIILIMAMLLAARVDAGDQEHPDHPTVVKALCLAVVPIVVIMLMPDLGSVMVIAVIILGVLLTSGASNRWVLGLIGTGAIGAVVVWQIGLLDEYQINRFAAFANPELDPAGVGYNTNQARIAIGSGGLTGTGLFKGSQTTGQFVPEQQTDFVFTVAGEELGFLGAGLVLLLLGVVLWRACRIARETTELYGTIVAGGIIAWFAFQSFENIGMTLGIMPVAGLPLPFVSYGGSSMFAVWVAIGLLQSIRVQRPMSA</sequence>
<keyword evidence="11" id="KW-1185">Reference proteome</keyword>
<evidence type="ECO:0000256" key="9">
    <source>
        <dbReference type="SAM" id="Phobius"/>
    </source>
</evidence>
<dbReference type="EC" id="2.4.99.28" evidence="7"/>
<feature type="transmembrane region" description="Helical" evidence="9">
    <location>
        <begin position="102"/>
        <end position="129"/>
    </location>
</feature>
<feature type="transmembrane region" description="Helical" evidence="9">
    <location>
        <begin position="333"/>
        <end position="351"/>
    </location>
</feature>
<evidence type="ECO:0000313" key="11">
    <source>
        <dbReference type="Proteomes" id="UP001601976"/>
    </source>
</evidence>
<feature type="transmembrane region" description="Helical" evidence="9">
    <location>
        <begin position="141"/>
        <end position="158"/>
    </location>
</feature>
<feature type="transmembrane region" description="Helical" evidence="9">
    <location>
        <begin position="36"/>
        <end position="57"/>
    </location>
</feature>
<keyword evidence="6 9" id="KW-0472">Membrane</keyword>
<proteinExistence type="predicted"/>
<dbReference type="PROSITE" id="PS00428">
    <property type="entry name" value="FTSW_RODA_SPOVE"/>
    <property type="match status" value="1"/>
</dbReference>
<dbReference type="RefSeq" id="WP_214905016.1">
    <property type="nucleotide sequence ID" value="NZ_JBEXNP010000008.1"/>
</dbReference>
<dbReference type="PANTHER" id="PTHR30474:SF14">
    <property type="entry name" value="CELL CYCLE PROTEIN"/>
    <property type="match status" value="1"/>
</dbReference>
<dbReference type="InterPro" id="IPR011923">
    <property type="entry name" value="RodA/MrdB"/>
</dbReference>
<feature type="transmembrane region" description="Helical" evidence="9">
    <location>
        <begin position="371"/>
        <end position="388"/>
    </location>
</feature>
<name>A0ABW6R967_9ACTN</name>
<evidence type="ECO:0000256" key="3">
    <source>
        <dbReference type="ARBA" id="ARBA00022692"/>
    </source>
</evidence>
<comment type="catalytic activity">
    <reaction evidence="8">
        <text>[GlcNAc-(1-&gt;4)-Mur2Ac(oyl-L-Ala-gamma-D-Glu-L-Lys-D-Ala-D-Ala)](n)-di-trans,octa-cis-undecaprenyl diphosphate + beta-D-GlcNAc-(1-&gt;4)-Mur2Ac(oyl-L-Ala-gamma-D-Glu-L-Lys-D-Ala-D-Ala)-di-trans,octa-cis-undecaprenyl diphosphate = [GlcNAc-(1-&gt;4)-Mur2Ac(oyl-L-Ala-gamma-D-Glu-L-Lys-D-Ala-D-Ala)](n+1)-di-trans,octa-cis-undecaprenyl diphosphate + di-trans,octa-cis-undecaprenyl diphosphate + H(+)</text>
        <dbReference type="Rhea" id="RHEA:23708"/>
        <dbReference type="Rhea" id="RHEA-COMP:9602"/>
        <dbReference type="Rhea" id="RHEA-COMP:9603"/>
        <dbReference type="ChEBI" id="CHEBI:15378"/>
        <dbReference type="ChEBI" id="CHEBI:58405"/>
        <dbReference type="ChEBI" id="CHEBI:60033"/>
        <dbReference type="ChEBI" id="CHEBI:78435"/>
        <dbReference type="EC" id="2.4.99.28"/>
    </reaction>
</comment>